<evidence type="ECO:0000313" key="1">
    <source>
        <dbReference type="Proteomes" id="UP000095286"/>
    </source>
</evidence>
<reference evidence="2" key="1">
    <citation type="submission" date="2016-11" db="UniProtKB">
        <authorList>
            <consortium name="WormBaseParasite"/>
        </authorList>
    </citation>
    <scope>IDENTIFICATION</scope>
    <source>
        <strain evidence="2">KR3021</strain>
    </source>
</reference>
<evidence type="ECO:0000313" key="2">
    <source>
        <dbReference type="WBParaSite" id="RSKR_0000527600.1"/>
    </source>
</evidence>
<dbReference type="WBParaSite" id="RSKR_0000527600.1">
    <property type="protein sequence ID" value="RSKR_0000527600.1"/>
    <property type="gene ID" value="RSKR_0000527600"/>
</dbReference>
<protein>
    <submittedName>
        <fullName evidence="2">5'-nucleotidase domain-containing protein 3</fullName>
    </submittedName>
</protein>
<name>A0AC35TW52_9BILA</name>
<organism evidence="1 2">
    <name type="scientific">Rhabditophanes sp. KR3021</name>
    <dbReference type="NCBI Taxonomy" id="114890"/>
    <lineage>
        <taxon>Eukaryota</taxon>
        <taxon>Metazoa</taxon>
        <taxon>Ecdysozoa</taxon>
        <taxon>Nematoda</taxon>
        <taxon>Chromadorea</taxon>
        <taxon>Rhabditida</taxon>
        <taxon>Tylenchina</taxon>
        <taxon>Panagrolaimomorpha</taxon>
        <taxon>Strongyloidoidea</taxon>
        <taxon>Alloionematidae</taxon>
        <taxon>Rhabditophanes</taxon>
    </lineage>
</organism>
<sequence length="487" mass="57194">MATKVLSIHKRMLTTRPVLKPNDLWDIYKATKLKALGDAPRREPTDPRQIYANNEINLQYIGAYGFDYDYTLCVYKRELNKLIYDQAMDYMIKEKRFPNEFKDMTYDPNFAIRGLHYDIRNSCLLKIDAFNQIQIGSVFRGKKRLTYQETVELYNSDLKIAESVLHKLPQMIDLFSLPFAGLLANVVEYCDSIKFPFDPWSIYDDVKDAIGHVHVSGKMYEAVMNDTSKYIHKNESLGPFLQSVKEKNAKELFIITNSPFSFVNAGMTYMIDKNWRDLFKYVVVSARKPNFFKNAAPFRLYDEETCALKRQIIHKLEPGKIYYGGNISQFSEYAEFKKPGVLYFGDHIYSDLAEPILKLGWRTAGIVPELAREIRMQNEPDFVKSIVWIDALTELSERYQYTEEESTECADVLKQWDRERRETRHIAKAKFNEQFGSLFRTHHNMTCFSNRLSRLADIYTSRVPNFQKYTNNQKFYPRRIALPHDAR</sequence>
<accession>A0AC35TW52</accession>
<proteinExistence type="predicted"/>
<dbReference type="Proteomes" id="UP000095286">
    <property type="component" value="Unplaced"/>
</dbReference>